<keyword evidence="1" id="KW-0175">Coiled coil</keyword>
<feature type="coiled-coil region" evidence="1">
    <location>
        <begin position="25"/>
        <end position="72"/>
    </location>
</feature>
<dbReference type="EMBL" id="RJVG01000021">
    <property type="protein sequence ID" value="ROR21352.1"/>
    <property type="molecule type" value="Genomic_DNA"/>
</dbReference>
<sequence length="114" mass="13504">MLYITMLRCRQMEKDASLKYYQNRLLQLKKVQKNLNSQYDKYNENIDTNRELKEIAIEILNIKNKMAQIEAEIQHNDYQIEIEEENLAREAALAKERVMAARAAKLSRLNNQTA</sequence>
<organism evidence="2 3">
    <name type="scientific">Mobilisporobacter senegalensis</name>
    <dbReference type="NCBI Taxonomy" id="1329262"/>
    <lineage>
        <taxon>Bacteria</taxon>
        <taxon>Bacillati</taxon>
        <taxon>Bacillota</taxon>
        <taxon>Clostridia</taxon>
        <taxon>Lachnospirales</taxon>
        <taxon>Lachnospiraceae</taxon>
        <taxon>Mobilisporobacter</taxon>
    </lineage>
</organism>
<accession>A0A3N1X8S4</accession>
<reference evidence="2 3" key="1">
    <citation type="submission" date="2018-11" db="EMBL/GenBank/DDBJ databases">
        <title>Genomic Encyclopedia of Type Strains, Phase IV (KMG-IV): sequencing the most valuable type-strain genomes for metagenomic binning, comparative biology and taxonomic classification.</title>
        <authorList>
            <person name="Goeker M."/>
        </authorList>
    </citation>
    <scope>NUCLEOTIDE SEQUENCE [LARGE SCALE GENOMIC DNA]</scope>
    <source>
        <strain evidence="2 3">DSM 26537</strain>
    </source>
</reference>
<evidence type="ECO:0000313" key="3">
    <source>
        <dbReference type="Proteomes" id="UP000273083"/>
    </source>
</evidence>
<keyword evidence="3" id="KW-1185">Reference proteome</keyword>
<evidence type="ECO:0000313" key="2">
    <source>
        <dbReference type="EMBL" id="ROR21352.1"/>
    </source>
</evidence>
<gene>
    <name evidence="2" type="ORF">EDD66_12113</name>
</gene>
<protein>
    <submittedName>
        <fullName evidence="2">Uncharacterized protein</fullName>
    </submittedName>
</protein>
<comment type="caution">
    <text evidence="2">The sequence shown here is derived from an EMBL/GenBank/DDBJ whole genome shotgun (WGS) entry which is preliminary data.</text>
</comment>
<name>A0A3N1X8S4_9FIRM</name>
<evidence type="ECO:0000256" key="1">
    <source>
        <dbReference type="SAM" id="Coils"/>
    </source>
</evidence>
<dbReference type="Proteomes" id="UP000273083">
    <property type="component" value="Unassembled WGS sequence"/>
</dbReference>
<dbReference type="AlphaFoldDB" id="A0A3N1X8S4"/>
<proteinExistence type="predicted"/>